<feature type="transmembrane region" description="Helical" evidence="2">
    <location>
        <begin position="34"/>
        <end position="55"/>
    </location>
</feature>
<reference evidence="3" key="1">
    <citation type="journal article" date="2020" name="New Phytol.">
        <title>Comparative genomics reveals dynamic genome evolution in host specialist ectomycorrhizal fungi.</title>
        <authorList>
            <person name="Lofgren L.A."/>
            <person name="Nguyen N.H."/>
            <person name="Vilgalys R."/>
            <person name="Ruytinx J."/>
            <person name="Liao H.L."/>
            <person name="Branco S."/>
            <person name="Kuo A."/>
            <person name="LaButti K."/>
            <person name="Lipzen A."/>
            <person name="Andreopoulos W."/>
            <person name="Pangilinan J."/>
            <person name="Riley R."/>
            <person name="Hundley H."/>
            <person name="Na H."/>
            <person name="Barry K."/>
            <person name="Grigoriev I.V."/>
            <person name="Stajich J.E."/>
            <person name="Kennedy P.G."/>
        </authorList>
    </citation>
    <scope>NUCLEOTIDE SEQUENCE</scope>
    <source>
        <strain evidence="3">FC423</strain>
    </source>
</reference>
<evidence type="ECO:0000256" key="1">
    <source>
        <dbReference type="SAM" id="MobiDB-lite"/>
    </source>
</evidence>
<evidence type="ECO:0000313" key="4">
    <source>
        <dbReference type="Proteomes" id="UP000823399"/>
    </source>
</evidence>
<dbReference type="AlphaFoldDB" id="A0A9P7FCK3"/>
<accession>A0A9P7FCK3</accession>
<comment type="caution">
    <text evidence="3">The sequence shown here is derived from an EMBL/GenBank/DDBJ whole genome shotgun (WGS) entry which is preliminary data.</text>
</comment>
<dbReference type="OrthoDB" id="2688241at2759"/>
<dbReference type="GeneID" id="64703393"/>
<name>A0A9P7FCK3_9AGAM</name>
<feature type="region of interest" description="Disordered" evidence="1">
    <location>
        <begin position="77"/>
        <end position="99"/>
    </location>
</feature>
<dbReference type="Proteomes" id="UP000823399">
    <property type="component" value="Unassembled WGS sequence"/>
</dbReference>
<organism evidence="3 4">
    <name type="scientific">Suillus discolor</name>
    <dbReference type="NCBI Taxonomy" id="1912936"/>
    <lineage>
        <taxon>Eukaryota</taxon>
        <taxon>Fungi</taxon>
        <taxon>Dikarya</taxon>
        <taxon>Basidiomycota</taxon>
        <taxon>Agaricomycotina</taxon>
        <taxon>Agaricomycetes</taxon>
        <taxon>Agaricomycetidae</taxon>
        <taxon>Boletales</taxon>
        <taxon>Suillineae</taxon>
        <taxon>Suillaceae</taxon>
        <taxon>Suillus</taxon>
    </lineage>
</organism>
<evidence type="ECO:0000313" key="3">
    <source>
        <dbReference type="EMBL" id="KAG2114248.1"/>
    </source>
</evidence>
<keyword evidence="2" id="KW-0812">Transmembrane</keyword>
<evidence type="ECO:0000256" key="2">
    <source>
        <dbReference type="SAM" id="Phobius"/>
    </source>
</evidence>
<sequence>MPSIRAPFLRVILNTRLTENNAAPTSSDLQWQPVIGIVAGFLSILLAVYLLHLLFQFHASGISPRIPGYVLPSGTRRVSHSVTESERSGSWPDLSSPAPPPYTARSIAAPLYTITVPPRSLQGGPVRYLRNYRPPLRHHVDEPISRG</sequence>
<dbReference type="EMBL" id="JABBWM010000010">
    <property type="protein sequence ID" value="KAG2114248.1"/>
    <property type="molecule type" value="Genomic_DNA"/>
</dbReference>
<keyword evidence="4" id="KW-1185">Reference proteome</keyword>
<gene>
    <name evidence="3" type="ORF">F5147DRAFT_770242</name>
</gene>
<keyword evidence="2" id="KW-0472">Membrane</keyword>
<proteinExistence type="predicted"/>
<dbReference type="RefSeq" id="XP_041296361.1">
    <property type="nucleotide sequence ID" value="XM_041441134.1"/>
</dbReference>
<keyword evidence="2" id="KW-1133">Transmembrane helix</keyword>
<protein>
    <submittedName>
        <fullName evidence="3">Uncharacterized protein</fullName>
    </submittedName>
</protein>